<dbReference type="Pfam" id="PF19625">
    <property type="entry name" value="DUF6130"/>
    <property type="match status" value="1"/>
</dbReference>
<keyword evidence="3" id="KW-1185">Reference proteome</keyword>
<evidence type="ECO:0000313" key="3">
    <source>
        <dbReference type="Proteomes" id="UP001515683"/>
    </source>
</evidence>
<name>A0ABX0REE2_9GAMM</name>
<evidence type="ECO:0000256" key="1">
    <source>
        <dbReference type="SAM" id="SignalP"/>
    </source>
</evidence>
<comment type="caution">
    <text evidence="2">The sequence shown here is derived from an EMBL/GenBank/DDBJ whole genome shotgun (WGS) entry which is preliminary data.</text>
</comment>
<sequence>MYKSLLISLLSLSTFAASSADLSQLSAADVLGPAAVAPLAQPQPPAKLIVDPPLPGPLSKGAVFIQYRTENLRIEPVFGPDALKVTPRIGHLHVIVDGNPWHWADTSGEPIILVGLTPGKHKVTLILANAIHKPLDSKTVEFTVPATAGHNGHAGM</sequence>
<dbReference type="RefSeq" id="WP_167016205.1">
    <property type="nucleotide sequence ID" value="NZ_VWXF01000007.1"/>
</dbReference>
<feature type="chain" id="PRO_5045381913" description="Copper resistance protein CopC" evidence="1">
    <location>
        <begin position="20"/>
        <end position="156"/>
    </location>
</feature>
<evidence type="ECO:0000313" key="2">
    <source>
        <dbReference type="EMBL" id="NIF23104.1"/>
    </source>
</evidence>
<gene>
    <name evidence="2" type="ORF">F3J40_16070</name>
</gene>
<dbReference type="Proteomes" id="UP001515683">
    <property type="component" value="Unassembled WGS sequence"/>
</dbReference>
<accession>A0ABX0REE2</accession>
<organism evidence="2 3">
    <name type="scientific">Candidatus Pantoea multigeneris</name>
    <dbReference type="NCBI Taxonomy" id="2608357"/>
    <lineage>
        <taxon>Bacteria</taxon>
        <taxon>Pseudomonadati</taxon>
        <taxon>Pseudomonadota</taxon>
        <taxon>Gammaproteobacteria</taxon>
        <taxon>Enterobacterales</taxon>
        <taxon>Erwiniaceae</taxon>
        <taxon>Pantoea</taxon>
    </lineage>
</organism>
<dbReference type="InterPro" id="IPR046133">
    <property type="entry name" value="DUF6130"/>
</dbReference>
<feature type="signal peptide" evidence="1">
    <location>
        <begin position="1"/>
        <end position="19"/>
    </location>
</feature>
<reference evidence="2 3" key="1">
    <citation type="journal article" date="2019" name="bioRxiv">
        <title>Bacteria contribute to plant secondary compound degradation in a generalist herbivore system.</title>
        <authorList>
            <person name="Francoeur C.B."/>
            <person name="Khadempour L."/>
            <person name="Moreira-Soto R.D."/>
            <person name="Gotting K."/>
            <person name="Book A.J."/>
            <person name="Pinto-Tomas A.A."/>
            <person name="Keefover-Ring K."/>
            <person name="Currie C.R."/>
        </authorList>
    </citation>
    <scope>NUCLEOTIDE SEQUENCE [LARGE SCALE GENOMIC DNA]</scope>
    <source>
        <strain evidence="2">Acro-835</strain>
    </source>
</reference>
<proteinExistence type="predicted"/>
<evidence type="ECO:0008006" key="4">
    <source>
        <dbReference type="Google" id="ProtNLM"/>
    </source>
</evidence>
<protein>
    <recommendedName>
        <fullName evidence="4">Copper resistance protein CopC</fullName>
    </recommendedName>
</protein>
<keyword evidence="1" id="KW-0732">Signal</keyword>
<dbReference type="EMBL" id="VWXF01000007">
    <property type="protein sequence ID" value="NIF23104.1"/>
    <property type="molecule type" value="Genomic_DNA"/>
</dbReference>